<sequence length="512" mass="54292">MRKLVVVIMLLSLFFSLFPAIGQAASVTPKLYLNGKLLESQEEPRIVGQSTLVPVRIVAEGLGYDVGWKQSDKRVDISDASTLITLIVDSRSANVNGNVVQLDAAATIINKVTMVPIRFVAESLGLQVYYDNPTKAVHLYKPADSSTGSGSTGNGSNGNNNGSNSGSDGSSGSESSSGNGDSNTGNSSEGSNNNNTNPNTSVPSNVQGFLKTVQFDGIASVLIDYDGTITPNKAFTLTGPDRIVIDLPNSAFASTLVPGQVVVDSHPSLTKIRYAVGPDSPTTLRVVLDLKAASSYNVSQQNGRIQVDVFDPAVVPPETTTPTTPSTPDTGSGDKVYKVVIDAGHGGKDPGASTASGLLEKTFNLSIVLKVKDLLDKEKRIQVTYTRTGDTYPTLQDRVDIANKLKADAFISVHANSFTAATNGTETYYNRADSKPFAQIMHKYLVKATGLKDNGVRFGDFKVIRETTMPAILLESGYLTNATDSKALFDSAVQSRIAAAIVSGLKEQLKLQ</sequence>
<comment type="caution">
    <text evidence="5">The sequence shown here is derived from an EMBL/GenBank/DDBJ whole genome shotgun (WGS) entry which is preliminary data.</text>
</comment>
<accession>A0ABR8MU98</accession>
<dbReference type="PANTHER" id="PTHR30404">
    <property type="entry name" value="N-ACETYLMURAMOYL-L-ALANINE AMIDASE"/>
    <property type="match status" value="1"/>
</dbReference>
<feature type="compositionally biased region" description="Low complexity" evidence="2">
    <location>
        <begin position="157"/>
        <end position="205"/>
    </location>
</feature>
<dbReference type="Gene3D" id="2.60.40.3500">
    <property type="match status" value="1"/>
</dbReference>
<dbReference type="Pfam" id="PF11741">
    <property type="entry name" value="AMIN"/>
    <property type="match status" value="1"/>
</dbReference>
<dbReference type="InterPro" id="IPR021731">
    <property type="entry name" value="AMIN_dom"/>
</dbReference>
<evidence type="ECO:0000256" key="3">
    <source>
        <dbReference type="SAM" id="SignalP"/>
    </source>
</evidence>
<dbReference type="InterPro" id="IPR050695">
    <property type="entry name" value="N-acetylmuramoyl_amidase_3"/>
</dbReference>
<feature type="signal peptide" evidence="3">
    <location>
        <begin position="1"/>
        <end position="24"/>
    </location>
</feature>
<protein>
    <submittedName>
        <fullName evidence="5">N-acetylmuramoyl-L-alanine amidase</fullName>
    </submittedName>
</protein>
<dbReference type="SUPFAM" id="SSF53187">
    <property type="entry name" value="Zn-dependent exopeptidases"/>
    <property type="match status" value="1"/>
</dbReference>
<organism evidence="5 6">
    <name type="scientific">Paenibacillus terricola</name>
    <dbReference type="NCBI Taxonomy" id="2763503"/>
    <lineage>
        <taxon>Bacteria</taxon>
        <taxon>Bacillati</taxon>
        <taxon>Bacillota</taxon>
        <taxon>Bacilli</taxon>
        <taxon>Bacillales</taxon>
        <taxon>Paenibacillaceae</taxon>
        <taxon>Paenibacillus</taxon>
    </lineage>
</organism>
<dbReference type="Gene3D" id="3.40.630.40">
    <property type="entry name" value="Zn-dependent exopeptidases"/>
    <property type="match status" value="1"/>
</dbReference>
<dbReference type="SMART" id="SM00646">
    <property type="entry name" value="Ami_3"/>
    <property type="match status" value="1"/>
</dbReference>
<dbReference type="Proteomes" id="UP000609346">
    <property type="component" value="Unassembled WGS sequence"/>
</dbReference>
<evidence type="ECO:0000313" key="5">
    <source>
        <dbReference type="EMBL" id="MBD3918856.1"/>
    </source>
</evidence>
<dbReference type="SUPFAM" id="SSF55383">
    <property type="entry name" value="Copper amine oxidase, domain N"/>
    <property type="match status" value="1"/>
</dbReference>
<feature type="chain" id="PRO_5045911565" evidence="3">
    <location>
        <begin position="25"/>
        <end position="512"/>
    </location>
</feature>
<dbReference type="EMBL" id="JACXZA010000002">
    <property type="protein sequence ID" value="MBD3918856.1"/>
    <property type="molecule type" value="Genomic_DNA"/>
</dbReference>
<gene>
    <name evidence="5" type="ORF">H8B09_08845</name>
</gene>
<dbReference type="InterPro" id="IPR012854">
    <property type="entry name" value="Cu_amine_oxidase-like_N"/>
</dbReference>
<keyword evidence="3" id="KW-0732">Signal</keyword>
<dbReference type="Pfam" id="PF01520">
    <property type="entry name" value="Amidase_3"/>
    <property type="match status" value="1"/>
</dbReference>
<keyword evidence="1" id="KW-0378">Hydrolase</keyword>
<proteinExistence type="predicted"/>
<dbReference type="RefSeq" id="WP_191203150.1">
    <property type="nucleotide sequence ID" value="NZ_JACXZA010000002.1"/>
</dbReference>
<dbReference type="CDD" id="cd02696">
    <property type="entry name" value="MurNAc-LAA"/>
    <property type="match status" value="1"/>
</dbReference>
<evidence type="ECO:0000256" key="1">
    <source>
        <dbReference type="ARBA" id="ARBA00022801"/>
    </source>
</evidence>
<dbReference type="Gene3D" id="3.30.457.10">
    <property type="entry name" value="Copper amine oxidase-like, N-terminal domain"/>
    <property type="match status" value="1"/>
</dbReference>
<dbReference type="InterPro" id="IPR036582">
    <property type="entry name" value="Mao_N_sf"/>
</dbReference>
<reference evidence="5 6" key="1">
    <citation type="submission" date="2020-09" db="EMBL/GenBank/DDBJ databases">
        <title>Paenibacillus sp. strain PR3 16S rRNA gene Genome sequencing and assembly.</title>
        <authorList>
            <person name="Kim J."/>
        </authorList>
    </citation>
    <scope>NUCLEOTIDE SEQUENCE [LARGE SCALE GENOMIC DNA]</scope>
    <source>
        <strain evidence="5 6">PR3</strain>
    </source>
</reference>
<dbReference type="PANTHER" id="PTHR30404:SF0">
    <property type="entry name" value="N-ACETYLMURAMOYL-L-ALANINE AMIDASE AMIC"/>
    <property type="match status" value="1"/>
</dbReference>
<dbReference type="Pfam" id="PF07833">
    <property type="entry name" value="Cu_amine_oxidN1"/>
    <property type="match status" value="1"/>
</dbReference>
<dbReference type="InterPro" id="IPR002508">
    <property type="entry name" value="MurNAc-LAA_cat"/>
</dbReference>
<feature type="region of interest" description="Disordered" evidence="2">
    <location>
        <begin position="141"/>
        <end position="205"/>
    </location>
</feature>
<evidence type="ECO:0000259" key="4">
    <source>
        <dbReference type="SMART" id="SM00646"/>
    </source>
</evidence>
<evidence type="ECO:0000256" key="2">
    <source>
        <dbReference type="SAM" id="MobiDB-lite"/>
    </source>
</evidence>
<evidence type="ECO:0000313" key="6">
    <source>
        <dbReference type="Proteomes" id="UP000609346"/>
    </source>
</evidence>
<keyword evidence="6" id="KW-1185">Reference proteome</keyword>
<feature type="domain" description="MurNAc-LAA" evidence="4">
    <location>
        <begin position="399"/>
        <end position="506"/>
    </location>
</feature>
<name>A0ABR8MU98_9BACL</name>